<feature type="region of interest" description="Disordered" evidence="1">
    <location>
        <begin position="522"/>
        <end position="545"/>
    </location>
</feature>
<feature type="region of interest" description="Disordered" evidence="1">
    <location>
        <begin position="904"/>
        <end position="968"/>
    </location>
</feature>
<dbReference type="Proteomes" id="UP001642502">
    <property type="component" value="Unassembled WGS sequence"/>
</dbReference>
<feature type="compositionally biased region" description="Basic and acidic residues" evidence="1">
    <location>
        <begin position="933"/>
        <end position="945"/>
    </location>
</feature>
<dbReference type="PANTHER" id="PTHR37171">
    <property type="entry name" value="SERINE/THREONINE-PROTEIN KINASE YRZF-RELATED"/>
    <property type="match status" value="1"/>
</dbReference>
<dbReference type="InterPro" id="IPR052396">
    <property type="entry name" value="Meiotic_Drive_Suppr_Kinase"/>
</dbReference>
<feature type="non-terminal residue" evidence="2">
    <location>
        <position position="1"/>
    </location>
</feature>
<feature type="compositionally biased region" description="Basic residues" evidence="1">
    <location>
        <begin position="571"/>
        <end position="582"/>
    </location>
</feature>
<evidence type="ECO:0000313" key="3">
    <source>
        <dbReference type="Proteomes" id="UP001642502"/>
    </source>
</evidence>
<comment type="caution">
    <text evidence="2">The sequence shown here is derived from an EMBL/GenBank/DDBJ whole genome shotgun (WGS) entry which is preliminary data.</text>
</comment>
<name>A0ABP0E3Z7_9PEZI</name>
<dbReference type="PANTHER" id="PTHR37171:SF1">
    <property type="entry name" value="SERINE_THREONINE-PROTEIN KINASE YRZF-RELATED"/>
    <property type="match status" value="1"/>
</dbReference>
<protein>
    <recommendedName>
        <fullName evidence="4">Protein kinase domain-containing protein</fullName>
    </recommendedName>
</protein>
<feature type="region of interest" description="Disordered" evidence="1">
    <location>
        <begin position="227"/>
        <end position="249"/>
    </location>
</feature>
<dbReference type="EMBL" id="CAWUON010000201">
    <property type="protein sequence ID" value="CAK7275316.1"/>
    <property type="molecule type" value="Genomic_DNA"/>
</dbReference>
<organism evidence="2 3">
    <name type="scientific">Sporothrix epigloea</name>
    <dbReference type="NCBI Taxonomy" id="1892477"/>
    <lineage>
        <taxon>Eukaryota</taxon>
        <taxon>Fungi</taxon>
        <taxon>Dikarya</taxon>
        <taxon>Ascomycota</taxon>
        <taxon>Pezizomycotina</taxon>
        <taxon>Sordariomycetes</taxon>
        <taxon>Sordariomycetidae</taxon>
        <taxon>Ophiostomatales</taxon>
        <taxon>Ophiostomataceae</taxon>
        <taxon>Sporothrix</taxon>
    </lineage>
</organism>
<feature type="compositionally biased region" description="Basic and acidic residues" evidence="1">
    <location>
        <begin position="561"/>
        <end position="570"/>
    </location>
</feature>
<accession>A0ABP0E3Z7</accession>
<evidence type="ECO:0008006" key="4">
    <source>
        <dbReference type="Google" id="ProtNLM"/>
    </source>
</evidence>
<feature type="region of interest" description="Disordered" evidence="1">
    <location>
        <begin position="561"/>
        <end position="584"/>
    </location>
</feature>
<sequence>FGEEAIERAVQVLIDAVNSSPLLRDRLGLQGRATFYTHPTRDVDDQDDSESNDDVYCSGWFCNYVTLDDTETAKTVIDYRLPQELTQEVVLEGLVSEIQPARDVIGKTGGDAASVSRARATAVVSQLFSCMVDKGIQYGYVCTGQTYIFLHIPDDPSIVYYHVSVPSLDVRNDDEARLYKTAVAKVFAFILQSFLVEPPPQSWHDAAAKLSVWPGESEDTQIQITTSVCDGKESRSSGQESQRRLLRSPIRTRSFSKRSKIESGGRNECIDKAALLSSKLSAPSEKATAVPDGRRAKEITPALQDGELDRERIQDRPYCTHACLSGLAYGGSMDKSCPNTDSHGPRHISKAKFLRLLRDQLANDRGHDADIIPLHLSGAIGALFKVRLSAYGYTLVAKGMVRSRLERLEHERDVYDVLRPIQGKHVAVCLGLVDLILPYYYHGRVFTNLLFLSWAGRPLYQCFKEVSEETLIAAVTKAYKSLHRLRILHTDAEVRNITYDQAPMIVDFERAKIVKSVSLGTTGQESQSRKRKSETRRELDARSSSVTLSLQRQVIKKRELGEKKYKPSEKKNKRGEKKKKPDTKKFSSYHSFTLAIQVETGLFEKKNSEPAGPVGLLYPRRIIPWLDFEARQQDTWKQLEDPSLTTQYEFQSKDSCDFFRSRLQPISCESLLRDFGDQAIEGAVRALIDAVNSSPLLRDRLGLRGKASFHTHPTRDVDNQGETESNDHVYCSGWYCNYLTSDGTEIAKTVIDYRLPQELTQDVVLEGLVSEIQPARDVIGKKGGDVASASRARATAVVTQLFSCMIDKGIQYGYVCTGQTYIFLHIPDDPSIVYYHVSVPNLDVRDDDEARLYKTAVAKVFAFIIQSFLAESPPQSWHDAATKRSVWPKESDHTQIQITTSVCEGKKSRASGHESQRRLLRSPIRTRSCSKRSKIESGGRDESVDKTALLSSKLSAPSQKVTAVPDARRAKDVTPALQEGEVERERIQDRPYCTHACLSGLAYGGSMDKSCPNTDSHGPRHISKAKFLRLLRDQVAKDRGPDADIIPLHLSGAIGALFKVRLSAYGYTLVAKGMVRSRLKRLEHEKDVYDVLRPIQGKHVAVCLGLMDLMLPYYYHGRVFTNLLLLSWAGRPLYQCFKEVSKETLIAAVTKAYKSLHRLRILHTDAEVRNITYDQAPMIVDFERAKIVKSDSLVTTGQDSQSRKRKSETAQQQKIDFFARELRSVEFHVSCLTKRGFVV</sequence>
<dbReference type="SUPFAM" id="SSF56112">
    <property type="entry name" value="Protein kinase-like (PK-like)"/>
    <property type="match status" value="2"/>
</dbReference>
<gene>
    <name evidence="2" type="ORF">SEPCBS119000_006631</name>
</gene>
<reference evidence="2 3" key="1">
    <citation type="submission" date="2024-01" db="EMBL/GenBank/DDBJ databases">
        <authorList>
            <person name="Allen C."/>
            <person name="Tagirdzhanova G."/>
        </authorList>
    </citation>
    <scope>NUCLEOTIDE SEQUENCE [LARGE SCALE GENOMIC DNA]</scope>
    <source>
        <strain evidence="2 3">CBS 119000</strain>
    </source>
</reference>
<evidence type="ECO:0000256" key="1">
    <source>
        <dbReference type="SAM" id="MobiDB-lite"/>
    </source>
</evidence>
<evidence type="ECO:0000313" key="2">
    <source>
        <dbReference type="EMBL" id="CAK7275316.1"/>
    </source>
</evidence>
<proteinExistence type="predicted"/>
<dbReference type="InterPro" id="IPR011009">
    <property type="entry name" value="Kinase-like_dom_sf"/>
</dbReference>
<keyword evidence="3" id="KW-1185">Reference proteome</keyword>
<feature type="compositionally biased region" description="Polar residues" evidence="1">
    <location>
        <begin position="949"/>
        <end position="961"/>
    </location>
</feature>
<feature type="compositionally biased region" description="Basic and acidic residues" evidence="1">
    <location>
        <begin position="904"/>
        <end position="917"/>
    </location>
</feature>